<dbReference type="WBParaSite" id="Csp11.Scaffold629.g13149.t2">
    <property type="protein sequence ID" value="Csp11.Scaffold629.g13149.t2"/>
    <property type="gene ID" value="Csp11.Scaffold629.g13149"/>
</dbReference>
<organism evidence="3 4">
    <name type="scientific">Caenorhabditis tropicalis</name>
    <dbReference type="NCBI Taxonomy" id="1561998"/>
    <lineage>
        <taxon>Eukaryota</taxon>
        <taxon>Metazoa</taxon>
        <taxon>Ecdysozoa</taxon>
        <taxon>Nematoda</taxon>
        <taxon>Chromadorea</taxon>
        <taxon>Rhabditida</taxon>
        <taxon>Rhabditina</taxon>
        <taxon>Rhabditomorpha</taxon>
        <taxon>Rhabditoidea</taxon>
        <taxon>Rhabditidae</taxon>
        <taxon>Peloderinae</taxon>
        <taxon>Caenorhabditis</taxon>
    </lineage>
</organism>
<dbReference type="AlphaFoldDB" id="A0A1I7TYT4"/>
<evidence type="ECO:0000313" key="3">
    <source>
        <dbReference type="Proteomes" id="UP000095282"/>
    </source>
</evidence>
<dbReference type="InterPro" id="IPR003677">
    <property type="entry name" value="ANIS5_cation-bd"/>
</dbReference>
<evidence type="ECO:0000313" key="4">
    <source>
        <dbReference type="WBParaSite" id="Csp11.Scaffold629.g13149.t2"/>
    </source>
</evidence>
<sequence>MICDNTFGTYQIPTNSINRRRRRIESNEGGGISRNSNGSSQNETEELPFRRREKKDQNANILTPLLTQVFDLVRQLLQAIEQILASLGTVFDDLTAILNQNGTIEEQTQAITELRNRSPVEVDTIFYIASQLGKTLQGGNGGVVPSVPIPTPTTPQVPV</sequence>
<keyword evidence="3" id="KW-1185">Reference proteome</keyword>
<feature type="domain" description="SXP/RAL-2 family protein Ani s 5-like cation-binding" evidence="2">
    <location>
        <begin position="57"/>
        <end position="132"/>
    </location>
</feature>
<name>A0A1I7TYT4_9PELO</name>
<dbReference type="Pfam" id="PF02520">
    <property type="entry name" value="ANIS5_cation-bd"/>
    <property type="match status" value="1"/>
</dbReference>
<proteinExistence type="predicted"/>
<feature type="compositionally biased region" description="Low complexity" evidence="1">
    <location>
        <begin position="33"/>
        <end position="42"/>
    </location>
</feature>
<evidence type="ECO:0000259" key="2">
    <source>
        <dbReference type="Pfam" id="PF02520"/>
    </source>
</evidence>
<feature type="region of interest" description="Disordered" evidence="1">
    <location>
        <begin position="18"/>
        <end position="53"/>
    </location>
</feature>
<reference evidence="4" key="1">
    <citation type="submission" date="2016-11" db="UniProtKB">
        <authorList>
            <consortium name="WormBaseParasite"/>
        </authorList>
    </citation>
    <scope>IDENTIFICATION</scope>
</reference>
<accession>A0A1I7TYT4</accession>
<protein>
    <submittedName>
        <fullName evidence="4">DUF148 domain-containing protein</fullName>
    </submittedName>
</protein>
<evidence type="ECO:0000256" key="1">
    <source>
        <dbReference type="SAM" id="MobiDB-lite"/>
    </source>
</evidence>
<dbReference type="Proteomes" id="UP000095282">
    <property type="component" value="Unplaced"/>
</dbReference>